<evidence type="ECO:0000256" key="3">
    <source>
        <dbReference type="ARBA" id="ARBA00022679"/>
    </source>
</evidence>
<keyword evidence="6" id="KW-0239">DNA-directed DNA polymerase</keyword>
<dbReference type="STRING" id="123822.B0188_06495"/>
<organism evidence="12 13">
    <name type="scientific">[Haemophilus] felis</name>
    <dbReference type="NCBI Taxonomy" id="123822"/>
    <lineage>
        <taxon>Bacteria</taxon>
        <taxon>Pseudomonadati</taxon>
        <taxon>Pseudomonadota</taxon>
        <taxon>Gammaproteobacteria</taxon>
        <taxon>Pasteurellales</taxon>
        <taxon>Pasteurellaceae</taxon>
    </lineage>
</organism>
<evidence type="ECO:0000256" key="8">
    <source>
        <dbReference type="ARBA" id="ARBA00049244"/>
    </source>
</evidence>
<evidence type="ECO:0000313" key="12">
    <source>
        <dbReference type="EMBL" id="OOS03489.1"/>
    </source>
</evidence>
<keyword evidence="5" id="KW-0235">DNA replication</keyword>
<dbReference type="InterPro" id="IPR008921">
    <property type="entry name" value="DNA_pol3_clamp-load_cplx_C"/>
</dbReference>
<name>A0A1T0B0Q0_9PAST</name>
<dbReference type="EC" id="2.7.7.7" evidence="1 9"/>
<keyword evidence="13" id="KW-1185">Reference proteome</keyword>
<dbReference type="NCBIfam" id="TIGR01128">
    <property type="entry name" value="holA"/>
    <property type="match status" value="1"/>
</dbReference>
<dbReference type="GO" id="GO:0006261">
    <property type="term" value="P:DNA-templated DNA replication"/>
    <property type="evidence" value="ECO:0007669"/>
    <property type="project" value="TreeGrafter"/>
</dbReference>
<evidence type="ECO:0000256" key="7">
    <source>
        <dbReference type="ARBA" id="ARBA00034754"/>
    </source>
</evidence>
<dbReference type="AlphaFoldDB" id="A0A1T0B0Q0"/>
<dbReference type="InterPro" id="IPR005790">
    <property type="entry name" value="DNA_polIII_delta"/>
</dbReference>
<feature type="domain" description="DNA polymerase III subunit delta C-terminal" evidence="11">
    <location>
        <begin position="216"/>
        <end position="345"/>
    </location>
</feature>
<evidence type="ECO:0000313" key="13">
    <source>
        <dbReference type="Proteomes" id="UP000190023"/>
    </source>
</evidence>
<evidence type="ECO:0000259" key="10">
    <source>
        <dbReference type="Pfam" id="PF06144"/>
    </source>
</evidence>
<protein>
    <recommendedName>
        <fullName evidence="2 9">DNA polymerase III subunit delta</fullName>
        <ecNumber evidence="1 9">2.7.7.7</ecNumber>
    </recommendedName>
</protein>
<dbReference type="OrthoDB" id="9770982at2"/>
<reference evidence="12 13" key="1">
    <citation type="submission" date="2017-02" db="EMBL/GenBank/DDBJ databases">
        <title>Draft genome sequence of Haemophilus felis CCUG 31170 type strain.</title>
        <authorList>
            <person name="Engstrom-Jakobsson H."/>
            <person name="Salva-Serra F."/>
            <person name="Thorell K."/>
            <person name="Gonzales-Siles L."/>
            <person name="Karlsson R."/>
            <person name="Boulund F."/>
            <person name="Engstrand L."/>
            <person name="Kristiansson E."/>
            <person name="Moore E."/>
        </authorList>
    </citation>
    <scope>NUCLEOTIDE SEQUENCE [LARGE SCALE GENOMIC DNA]</scope>
    <source>
        <strain evidence="12 13">CCUG 31170</strain>
    </source>
</reference>
<feature type="domain" description="DNA polymerase III delta N-terminal" evidence="10">
    <location>
        <begin position="21"/>
        <end position="142"/>
    </location>
</feature>
<dbReference type="InterPro" id="IPR010372">
    <property type="entry name" value="DNA_pol3_delta_N"/>
</dbReference>
<dbReference type="GO" id="GO:0003677">
    <property type="term" value="F:DNA binding"/>
    <property type="evidence" value="ECO:0007669"/>
    <property type="project" value="InterPro"/>
</dbReference>
<dbReference type="SUPFAM" id="SSF52540">
    <property type="entry name" value="P-loop containing nucleoside triphosphate hydrolases"/>
    <property type="match status" value="1"/>
</dbReference>
<dbReference type="Gene3D" id="1.10.8.60">
    <property type="match status" value="1"/>
</dbReference>
<evidence type="ECO:0000256" key="5">
    <source>
        <dbReference type="ARBA" id="ARBA00022705"/>
    </source>
</evidence>
<evidence type="ECO:0000256" key="9">
    <source>
        <dbReference type="NCBIfam" id="TIGR01128"/>
    </source>
</evidence>
<comment type="catalytic activity">
    <reaction evidence="8">
        <text>DNA(n) + a 2'-deoxyribonucleoside 5'-triphosphate = DNA(n+1) + diphosphate</text>
        <dbReference type="Rhea" id="RHEA:22508"/>
        <dbReference type="Rhea" id="RHEA-COMP:17339"/>
        <dbReference type="Rhea" id="RHEA-COMP:17340"/>
        <dbReference type="ChEBI" id="CHEBI:33019"/>
        <dbReference type="ChEBI" id="CHEBI:61560"/>
        <dbReference type="ChEBI" id="CHEBI:173112"/>
        <dbReference type="EC" id="2.7.7.7"/>
    </reaction>
</comment>
<dbReference type="EMBL" id="MUYB01000026">
    <property type="protein sequence ID" value="OOS03489.1"/>
    <property type="molecule type" value="Genomic_DNA"/>
</dbReference>
<accession>A0A1T0B0Q0</accession>
<comment type="caution">
    <text evidence="12">The sequence shown here is derived from an EMBL/GenBank/DDBJ whole genome shotgun (WGS) entry which is preliminary data.</text>
</comment>
<dbReference type="CDD" id="cd18138">
    <property type="entry name" value="HLD_clamp_pol_III_delta"/>
    <property type="match status" value="1"/>
</dbReference>
<keyword evidence="4" id="KW-0548">Nucleotidyltransferase</keyword>
<dbReference type="InterPro" id="IPR027417">
    <property type="entry name" value="P-loop_NTPase"/>
</dbReference>
<dbReference type="InterPro" id="IPR032780">
    <property type="entry name" value="DNA_pol3_delt_C"/>
</dbReference>
<dbReference type="SUPFAM" id="SSF48019">
    <property type="entry name" value="post-AAA+ oligomerization domain-like"/>
    <property type="match status" value="1"/>
</dbReference>
<dbReference type="PANTHER" id="PTHR34388">
    <property type="entry name" value="DNA POLYMERASE III SUBUNIT DELTA"/>
    <property type="match status" value="1"/>
</dbReference>
<dbReference type="GO" id="GO:0009360">
    <property type="term" value="C:DNA polymerase III complex"/>
    <property type="evidence" value="ECO:0007669"/>
    <property type="project" value="UniProtKB-UniRule"/>
</dbReference>
<evidence type="ECO:0000256" key="1">
    <source>
        <dbReference type="ARBA" id="ARBA00012417"/>
    </source>
</evidence>
<keyword evidence="3" id="KW-0808">Transferase</keyword>
<dbReference type="PANTHER" id="PTHR34388:SF1">
    <property type="entry name" value="DNA POLYMERASE III SUBUNIT DELTA"/>
    <property type="match status" value="1"/>
</dbReference>
<dbReference type="Gene3D" id="1.20.272.10">
    <property type="match status" value="1"/>
</dbReference>
<dbReference type="Pfam" id="PF14840">
    <property type="entry name" value="DNA_pol3_delt_C"/>
    <property type="match status" value="1"/>
</dbReference>
<dbReference type="Pfam" id="PF06144">
    <property type="entry name" value="DNA_pol3_delta"/>
    <property type="match status" value="1"/>
</dbReference>
<evidence type="ECO:0000256" key="6">
    <source>
        <dbReference type="ARBA" id="ARBA00022932"/>
    </source>
</evidence>
<evidence type="ECO:0000256" key="2">
    <source>
        <dbReference type="ARBA" id="ARBA00017703"/>
    </source>
</evidence>
<dbReference type="Proteomes" id="UP000190023">
    <property type="component" value="Unassembled WGS sequence"/>
</dbReference>
<gene>
    <name evidence="12" type="ORF">B0188_06495</name>
</gene>
<proteinExistence type="inferred from homology"/>
<dbReference type="Gene3D" id="3.40.50.300">
    <property type="entry name" value="P-loop containing nucleotide triphosphate hydrolases"/>
    <property type="match status" value="1"/>
</dbReference>
<dbReference type="GO" id="GO:0003887">
    <property type="term" value="F:DNA-directed DNA polymerase activity"/>
    <property type="evidence" value="ECO:0007669"/>
    <property type="project" value="UniProtKB-UniRule"/>
</dbReference>
<sequence length="354" mass="41413">MIRTYPEQLNQSLQKKLAKLYFLVGQDPLLLNECKDAIHHNALVHGFDEKQLIEIENSTNWNDIFDRCQSIGLFFNKQVLTLVLPETLNANLQKHLLELISLLNDDILLVLQLPKLAKSTEKQKWFEQANQYEPQAVLVNCQTPSIEQLPRWIQQRAKAMSLQIDESAIQLLCYNYENNLLALKQNLQLLALLYPEGKLNYQRIQATVESCSVFTPFQWTDALLEGKLNRAKRILEELQSEEVQPIILLRTLQKDVLTLLELAKPQQKFSLNSALPVHQLRENFDRLKVWQNRRPFFTQAFQRLTYAKLYEIIQCLANIERQAKQEFSSDVWQELMNITMLICQHSGKEKVRLN</sequence>
<evidence type="ECO:0000259" key="11">
    <source>
        <dbReference type="Pfam" id="PF14840"/>
    </source>
</evidence>
<evidence type="ECO:0000256" key="4">
    <source>
        <dbReference type="ARBA" id="ARBA00022695"/>
    </source>
</evidence>
<comment type="similarity">
    <text evidence="7">Belongs to the DNA polymerase HolA subunit family.</text>
</comment>